<sequence length="510" mass="58926">MYGMNFNRENFDLMVKERTSLNAENTQLKTEVKLLNEKVQYLLKKLFGRSSEKLSPDQMELLLDELQEAQEALEIAEEAEQDDSEPVESRRGKRKPLKERVPEDLPVEQVIIIPDEVQGNPGRYKKIGEEKVRELDVVPTRYFIREIIREKFIEIDNREVPPLIAPAPARLIPNSYASAGLLLQIILSKYCDHLPLYRQEQVLKYRHGIEISRKTMGNWMYLIADWLTLIYEALRNEIRQSEYIQADETFIKYQDPKKDHCPNGYLWAYHSPGVGVLFEWFPSRAASCLDSMLTDYAGLLQSDGYGSYPSWLNDPAHEQEKGNIIHACCWAHARRKFHEAGDSISRKIIKLIAKLYRNETTLRKQPELDRATYRQEHSAPVLNEIKTILDREQKKQLPKSKLGEAISYTLKRWDSLNLFLEHGKLEIDNNLVENAIRPTAIGKKNFLFFGSPRSGQDSAIIYSLIETCRKLDINPADYLRDVLEALPTMGQNEAASWTPAQWNSSRAQSA</sequence>
<feature type="region of interest" description="Disordered" evidence="1">
    <location>
        <begin position="77"/>
        <end position="99"/>
    </location>
</feature>
<dbReference type="EMBL" id="CAAHFH010000001">
    <property type="protein sequence ID" value="VGO19342.1"/>
    <property type="molecule type" value="Genomic_DNA"/>
</dbReference>
<dbReference type="EMBL" id="CAAHFH010000001">
    <property type="protein sequence ID" value="VGO18155.1"/>
    <property type="molecule type" value="Genomic_DNA"/>
</dbReference>
<feature type="domain" description="Transposase TnpC homeodomain" evidence="3">
    <location>
        <begin position="35"/>
        <end position="110"/>
    </location>
</feature>
<feature type="domain" description="Transposase IS66 C-terminal" evidence="4">
    <location>
        <begin position="463"/>
        <end position="489"/>
    </location>
</feature>
<evidence type="ECO:0000259" key="2">
    <source>
        <dbReference type="Pfam" id="PF03050"/>
    </source>
</evidence>
<dbReference type="InterPro" id="IPR039552">
    <property type="entry name" value="IS66_C"/>
</dbReference>
<feature type="compositionally biased region" description="Acidic residues" evidence="1">
    <location>
        <begin position="77"/>
        <end position="86"/>
    </location>
</feature>
<protein>
    <recommendedName>
        <fullName evidence="15">Transposase IS66 central domain-containing protein</fullName>
    </recommendedName>
</protein>
<dbReference type="PANTHER" id="PTHR33678">
    <property type="entry name" value="BLL1576 PROTEIN"/>
    <property type="match status" value="1"/>
</dbReference>
<evidence type="ECO:0000259" key="4">
    <source>
        <dbReference type="Pfam" id="PF13817"/>
    </source>
</evidence>
<evidence type="ECO:0000256" key="1">
    <source>
        <dbReference type="SAM" id="MobiDB-lite"/>
    </source>
</evidence>
<dbReference type="EMBL" id="CAAHFH010000001">
    <property type="protein sequence ID" value="VGO18187.1"/>
    <property type="molecule type" value="Genomic_DNA"/>
</dbReference>
<evidence type="ECO:0000313" key="10">
    <source>
        <dbReference type="EMBL" id="VGO20471.1"/>
    </source>
</evidence>
<evidence type="ECO:0000313" key="14">
    <source>
        <dbReference type="Proteomes" id="UP000346198"/>
    </source>
</evidence>
<dbReference type="EMBL" id="CAAHFH010000002">
    <property type="protein sequence ID" value="VGO22249.1"/>
    <property type="molecule type" value="Genomic_DNA"/>
</dbReference>
<dbReference type="NCBIfam" id="NF033517">
    <property type="entry name" value="transpos_IS66"/>
    <property type="match status" value="1"/>
</dbReference>
<evidence type="ECO:0008006" key="15">
    <source>
        <dbReference type="Google" id="ProtNLM"/>
    </source>
</evidence>
<dbReference type="EMBL" id="CAAHFH010000001">
    <property type="protein sequence ID" value="VGO19529.1"/>
    <property type="molecule type" value="Genomic_DNA"/>
</dbReference>
<dbReference type="Pfam" id="PF03050">
    <property type="entry name" value="DDE_Tnp_IS66"/>
    <property type="match status" value="1"/>
</dbReference>
<dbReference type="AlphaFoldDB" id="A0A6C2UGK3"/>
<reference evidence="8 14" key="1">
    <citation type="submission" date="2019-04" db="EMBL/GenBank/DDBJ databases">
        <authorList>
            <person name="Van Vliet M D."/>
        </authorList>
    </citation>
    <scope>NUCLEOTIDE SEQUENCE [LARGE SCALE GENOMIC DNA]</scope>
    <source>
        <strain evidence="8 14">F21</strain>
    </source>
</reference>
<dbReference type="EMBL" id="CAAHFH010000002">
    <property type="protein sequence ID" value="VGO20842.1"/>
    <property type="molecule type" value="Genomic_DNA"/>
</dbReference>
<organism evidence="8 14">
    <name type="scientific">Pontiella sulfatireligans</name>
    <dbReference type="NCBI Taxonomy" id="2750658"/>
    <lineage>
        <taxon>Bacteria</taxon>
        <taxon>Pseudomonadati</taxon>
        <taxon>Kiritimatiellota</taxon>
        <taxon>Kiritimatiellia</taxon>
        <taxon>Kiritimatiellales</taxon>
        <taxon>Pontiellaceae</taxon>
        <taxon>Pontiella</taxon>
    </lineage>
</organism>
<evidence type="ECO:0000313" key="5">
    <source>
        <dbReference type="EMBL" id="VGO18108.1"/>
    </source>
</evidence>
<proteinExistence type="predicted"/>
<evidence type="ECO:0000313" key="6">
    <source>
        <dbReference type="EMBL" id="VGO18155.1"/>
    </source>
</evidence>
<accession>A0A6C2UGK3</accession>
<dbReference type="EMBL" id="CAAHFH010000003">
    <property type="protein sequence ID" value="VGO23241.1"/>
    <property type="molecule type" value="Genomic_DNA"/>
</dbReference>
<dbReference type="PANTHER" id="PTHR33678:SF1">
    <property type="entry name" value="BLL1576 PROTEIN"/>
    <property type="match status" value="1"/>
</dbReference>
<evidence type="ECO:0000313" key="7">
    <source>
        <dbReference type="EMBL" id="VGO18187.1"/>
    </source>
</evidence>
<dbReference type="InterPro" id="IPR004291">
    <property type="entry name" value="Transposase_IS66_central"/>
</dbReference>
<evidence type="ECO:0000313" key="12">
    <source>
        <dbReference type="EMBL" id="VGO22249.1"/>
    </source>
</evidence>
<evidence type="ECO:0000313" key="13">
    <source>
        <dbReference type="EMBL" id="VGO23241.1"/>
    </source>
</evidence>
<gene>
    <name evidence="5" type="ORF">SCARR_00159</name>
    <name evidence="6" type="ORF">SCARR_00206</name>
    <name evidence="7" type="ORF">SCARR_00238</name>
    <name evidence="8" type="ORF">SCARR_01400</name>
    <name evidence="9" type="ORF">SCARR_01588</name>
    <name evidence="10" type="ORF">SCARR_02534</name>
    <name evidence="11" type="ORF">SCARR_02909</name>
    <name evidence="12" type="ORF">SCARR_04331</name>
    <name evidence="13" type="ORF">SCARR_05348</name>
</gene>
<keyword evidence="14" id="KW-1185">Reference proteome</keyword>
<evidence type="ECO:0000313" key="11">
    <source>
        <dbReference type="EMBL" id="VGO20842.1"/>
    </source>
</evidence>
<evidence type="ECO:0000313" key="8">
    <source>
        <dbReference type="EMBL" id="VGO19342.1"/>
    </source>
</evidence>
<dbReference type="Pfam" id="PF13817">
    <property type="entry name" value="DDE_Tnp_IS66_C"/>
    <property type="match status" value="1"/>
</dbReference>
<evidence type="ECO:0000259" key="3">
    <source>
        <dbReference type="Pfam" id="PF13007"/>
    </source>
</evidence>
<dbReference type="Proteomes" id="UP000346198">
    <property type="component" value="Unassembled WGS sequence"/>
</dbReference>
<dbReference type="EMBL" id="CAAHFH010000001">
    <property type="protein sequence ID" value="VGO20471.1"/>
    <property type="molecule type" value="Genomic_DNA"/>
</dbReference>
<dbReference type="EMBL" id="CAAHFH010000001">
    <property type="protein sequence ID" value="VGO18108.1"/>
    <property type="molecule type" value="Genomic_DNA"/>
</dbReference>
<dbReference type="InterPro" id="IPR052344">
    <property type="entry name" value="Transposase-related"/>
</dbReference>
<feature type="domain" description="Transposase IS66 central" evidence="2">
    <location>
        <begin position="175"/>
        <end position="456"/>
    </location>
</feature>
<name>A0A6C2UGK3_9BACT</name>
<evidence type="ECO:0000313" key="9">
    <source>
        <dbReference type="EMBL" id="VGO19529.1"/>
    </source>
</evidence>
<dbReference type="InterPro" id="IPR024463">
    <property type="entry name" value="Transposase_TnpC_homeodom"/>
</dbReference>
<dbReference type="Pfam" id="PF13007">
    <property type="entry name" value="LZ_Tnp_IS66"/>
    <property type="match status" value="1"/>
</dbReference>